<reference evidence="1" key="1">
    <citation type="submission" date="2016-06" db="UniProtKB">
        <authorList>
            <consortium name="WormBaseParasite"/>
        </authorList>
    </citation>
    <scope>IDENTIFICATION</scope>
</reference>
<protein>
    <submittedName>
        <fullName evidence="1">SAM-dependent methyltransferase</fullName>
    </submittedName>
</protein>
<name>A0A183DFW6_9BILA</name>
<proteinExistence type="predicted"/>
<dbReference type="AlphaFoldDB" id="A0A183DFW6"/>
<sequence length="94" mass="10744">LQCAGDLARNKYTLLTCEMIALRGRKVCAEEYARLSPAGELVYANFTKTLTELDRVRLLNKVLNDIRKRALLPVTGQYPIVDARCPLVRFVYNR</sequence>
<organism evidence="1">
    <name type="scientific">Gongylonema pulchrum</name>
    <dbReference type="NCBI Taxonomy" id="637853"/>
    <lineage>
        <taxon>Eukaryota</taxon>
        <taxon>Metazoa</taxon>
        <taxon>Ecdysozoa</taxon>
        <taxon>Nematoda</taxon>
        <taxon>Chromadorea</taxon>
        <taxon>Rhabditida</taxon>
        <taxon>Spirurina</taxon>
        <taxon>Spiruromorpha</taxon>
        <taxon>Spiruroidea</taxon>
        <taxon>Gongylonematidae</taxon>
        <taxon>Gongylonema</taxon>
    </lineage>
</organism>
<accession>A0A183DFW6</accession>
<evidence type="ECO:0000313" key="1">
    <source>
        <dbReference type="WBParaSite" id="GPUH_0000761601-mRNA-1"/>
    </source>
</evidence>
<dbReference type="WBParaSite" id="GPUH_0000761601-mRNA-1">
    <property type="protein sequence ID" value="GPUH_0000761601-mRNA-1"/>
    <property type="gene ID" value="GPUH_0000761601"/>
</dbReference>